<feature type="region of interest" description="Disordered" evidence="1">
    <location>
        <begin position="1"/>
        <end position="37"/>
    </location>
</feature>
<dbReference type="EMBL" id="VSRR010000180">
    <property type="protein sequence ID" value="MPC11754.1"/>
    <property type="molecule type" value="Genomic_DNA"/>
</dbReference>
<organism evidence="2 3">
    <name type="scientific">Portunus trituberculatus</name>
    <name type="common">Swimming crab</name>
    <name type="synonym">Neptunus trituberculatus</name>
    <dbReference type="NCBI Taxonomy" id="210409"/>
    <lineage>
        <taxon>Eukaryota</taxon>
        <taxon>Metazoa</taxon>
        <taxon>Ecdysozoa</taxon>
        <taxon>Arthropoda</taxon>
        <taxon>Crustacea</taxon>
        <taxon>Multicrustacea</taxon>
        <taxon>Malacostraca</taxon>
        <taxon>Eumalacostraca</taxon>
        <taxon>Eucarida</taxon>
        <taxon>Decapoda</taxon>
        <taxon>Pleocyemata</taxon>
        <taxon>Brachyura</taxon>
        <taxon>Eubrachyura</taxon>
        <taxon>Portunoidea</taxon>
        <taxon>Portunidae</taxon>
        <taxon>Portuninae</taxon>
        <taxon>Portunus</taxon>
    </lineage>
</organism>
<comment type="caution">
    <text evidence="2">The sequence shown here is derived from an EMBL/GenBank/DDBJ whole genome shotgun (WGS) entry which is preliminary data.</text>
</comment>
<keyword evidence="3" id="KW-1185">Reference proteome</keyword>
<protein>
    <submittedName>
        <fullName evidence="2">Uncharacterized protein</fullName>
    </submittedName>
</protein>
<name>A0A5B7CSZ0_PORTR</name>
<evidence type="ECO:0000313" key="3">
    <source>
        <dbReference type="Proteomes" id="UP000324222"/>
    </source>
</evidence>
<reference evidence="2 3" key="1">
    <citation type="submission" date="2019-05" db="EMBL/GenBank/DDBJ databases">
        <title>Another draft genome of Portunus trituberculatus and its Hox gene families provides insights of decapod evolution.</title>
        <authorList>
            <person name="Jeong J.-H."/>
            <person name="Song I."/>
            <person name="Kim S."/>
            <person name="Choi T."/>
            <person name="Kim D."/>
            <person name="Ryu S."/>
            <person name="Kim W."/>
        </authorList>
    </citation>
    <scope>NUCLEOTIDE SEQUENCE [LARGE SCALE GENOMIC DNA]</scope>
    <source>
        <tissue evidence="2">Muscle</tissue>
    </source>
</reference>
<sequence>MGRGRGSYSLGHKSWEVAGQDLRNRHTEGEGARGEMECWRRVSGESAGMAEALGYEGERSEGGEGYLEEGNG</sequence>
<accession>A0A5B7CSZ0</accession>
<evidence type="ECO:0000313" key="2">
    <source>
        <dbReference type="EMBL" id="MPC11754.1"/>
    </source>
</evidence>
<gene>
    <name evidence="2" type="ORF">E2C01_004429</name>
</gene>
<feature type="compositionally biased region" description="Basic and acidic residues" evidence="1">
    <location>
        <begin position="22"/>
        <end position="37"/>
    </location>
</feature>
<proteinExistence type="predicted"/>
<dbReference type="AlphaFoldDB" id="A0A5B7CSZ0"/>
<dbReference type="Proteomes" id="UP000324222">
    <property type="component" value="Unassembled WGS sequence"/>
</dbReference>
<evidence type="ECO:0000256" key="1">
    <source>
        <dbReference type="SAM" id="MobiDB-lite"/>
    </source>
</evidence>